<accession>A0ABP4F2I4</accession>
<organism evidence="1 2">
    <name type="scientific">Nocardioides aquiterrae</name>
    <dbReference type="NCBI Taxonomy" id="203799"/>
    <lineage>
        <taxon>Bacteria</taxon>
        <taxon>Bacillati</taxon>
        <taxon>Actinomycetota</taxon>
        <taxon>Actinomycetes</taxon>
        <taxon>Propionibacteriales</taxon>
        <taxon>Nocardioidaceae</taxon>
        <taxon>Nocardioides</taxon>
    </lineage>
</organism>
<comment type="caution">
    <text evidence="1">The sequence shown here is derived from an EMBL/GenBank/DDBJ whole genome shotgun (WGS) entry which is preliminary data.</text>
</comment>
<evidence type="ECO:0000313" key="1">
    <source>
        <dbReference type="EMBL" id="GAA1151949.1"/>
    </source>
</evidence>
<evidence type="ECO:0000313" key="2">
    <source>
        <dbReference type="Proteomes" id="UP001499979"/>
    </source>
</evidence>
<sequence>MLMLLYLSVYVVTPWVVVRAQPSGTVKCTAEPGATWSTNTASSGMSPGGLNSVGCAESGAEAGVLAGGPGLPECPADALDVGEPAAVGAEDGPLAELHPARAAAARATTLAMAAVVAARAFRGFVMLSTLGTGSPADGQRKVSGR</sequence>
<dbReference type="Proteomes" id="UP001499979">
    <property type="component" value="Unassembled WGS sequence"/>
</dbReference>
<proteinExistence type="predicted"/>
<reference evidence="2" key="1">
    <citation type="journal article" date="2019" name="Int. J. Syst. Evol. Microbiol.">
        <title>The Global Catalogue of Microorganisms (GCM) 10K type strain sequencing project: providing services to taxonomists for standard genome sequencing and annotation.</title>
        <authorList>
            <consortium name="The Broad Institute Genomics Platform"/>
            <consortium name="The Broad Institute Genome Sequencing Center for Infectious Disease"/>
            <person name="Wu L."/>
            <person name="Ma J."/>
        </authorList>
    </citation>
    <scope>NUCLEOTIDE SEQUENCE [LARGE SCALE GENOMIC DNA]</scope>
    <source>
        <strain evidence="2">JCM 11813</strain>
    </source>
</reference>
<protein>
    <submittedName>
        <fullName evidence="1">Uncharacterized protein</fullName>
    </submittedName>
</protein>
<gene>
    <name evidence="1" type="ORF">GCM10009606_33160</name>
</gene>
<keyword evidence="2" id="KW-1185">Reference proteome</keyword>
<name>A0ABP4F2I4_9ACTN</name>
<dbReference type="EMBL" id="BAAAJE010000017">
    <property type="protein sequence ID" value="GAA1151949.1"/>
    <property type="molecule type" value="Genomic_DNA"/>
</dbReference>